<evidence type="ECO:0000313" key="2">
    <source>
        <dbReference type="EMBL" id="GAA0164991.1"/>
    </source>
</evidence>
<evidence type="ECO:0000313" key="3">
    <source>
        <dbReference type="Proteomes" id="UP001454036"/>
    </source>
</evidence>
<keyword evidence="1" id="KW-1133">Transmembrane helix</keyword>
<reference evidence="2 3" key="1">
    <citation type="submission" date="2024-01" db="EMBL/GenBank/DDBJ databases">
        <title>The complete chloroplast genome sequence of Lithospermum erythrorhizon: insights into the phylogenetic relationship among Boraginaceae species and the maternal lineages of purple gromwells.</title>
        <authorList>
            <person name="Okada T."/>
            <person name="Watanabe K."/>
        </authorList>
    </citation>
    <scope>NUCLEOTIDE SEQUENCE [LARGE SCALE GENOMIC DNA]</scope>
</reference>
<dbReference type="AlphaFoldDB" id="A0AAV3QPP4"/>
<dbReference type="Proteomes" id="UP001454036">
    <property type="component" value="Unassembled WGS sequence"/>
</dbReference>
<comment type="caution">
    <text evidence="2">The sequence shown here is derived from an EMBL/GenBank/DDBJ whole genome shotgun (WGS) entry which is preliminary data.</text>
</comment>
<gene>
    <name evidence="2" type="ORF">LIER_39890</name>
</gene>
<keyword evidence="1" id="KW-0472">Membrane</keyword>
<keyword evidence="1" id="KW-0812">Transmembrane</keyword>
<name>A0AAV3QPP4_LITER</name>
<proteinExistence type="predicted"/>
<evidence type="ECO:0000256" key="1">
    <source>
        <dbReference type="SAM" id="Phobius"/>
    </source>
</evidence>
<dbReference type="EMBL" id="BAABME010022092">
    <property type="protein sequence ID" value="GAA0164991.1"/>
    <property type="molecule type" value="Genomic_DNA"/>
</dbReference>
<accession>A0AAV3QPP4</accession>
<organism evidence="2 3">
    <name type="scientific">Lithospermum erythrorhizon</name>
    <name type="common">Purple gromwell</name>
    <name type="synonym">Lithospermum officinale var. erythrorhizon</name>
    <dbReference type="NCBI Taxonomy" id="34254"/>
    <lineage>
        <taxon>Eukaryota</taxon>
        <taxon>Viridiplantae</taxon>
        <taxon>Streptophyta</taxon>
        <taxon>Embryophyta</taxon>
        <taxon>Tracheophyta</taxon>
        <taxon>Spermatophyta</taxon>
        <taxon>Magnoliopsida</taxon>
        <taxon>eudicotyledons</taxon>
        <taxon>Gunneridae</taxon>
        <taxon>Pentapetalae</taxon>
        <taxon>asterids</taxon>
        <taxon>lamiids</taxon>
        <taxon>Boraginales</taxon>
        <taxon>Boraginaceae</taxon>
        <taxon>Boraginoideae</taxon>
        <taxon>Lithospermeae</taxon>
        <taxon>Lithospermum</taxon>
    </lineage>
</organism>
<sequence>MEDVVDCEEVVEALPRMTDCLSRKSSCSKSFCCCLKSDCEEFSFYVLQGSRIPVLLAPSIASEPTLYVALTGLLIGVVVQMHIVLELEW</sequence>
<protein>
    <submittedName>
        <fullName evidence="2">Uncharacterized protein</fullName>
    </submittedName>
</protein>
<feature type="transmembrane region" description="Helical" evidence="1">
    <location>
        <begin position="66"/>
        <end position="85"/>
    </location>
</feature>
<keyword evidence="3" id="KW-1185">Reference proteome</keyword>